<dbReference type="PANTHER" id="PTHR45912:SF3">
    <property type="entry name" value="CILIA- AND FLAGELLA-ASSOCIATED PROTEIN 47"/>
    <property type="match status" value="1"/>
</dbReference>
<dbReference type="GO" id="GO:0005929">
    <property type="term" value="C:cilium"/>
    <property type="evidence" value="ECO:0007669"/>
    <property type="project" value="TreeGrafter"/>
</dbReference>
<dbReference type="Proteomes" id="UP000504611">
    <property type="component" value="Unplaced"/>
</dbReference>
<sequence length="245" mass="26712">SHFHFYGVYAGSQRSIPFTLTNQSSASAQVTFDLAEYTDFSVRFPQPLASAEKEPGVSVVELHGNQTVDCSLVFFPTQAAGYDFDLPLMVNGLRWPTASLSPLPTPSSSCTYSSLSDGSRKHVVKPLPQSVTMATQRSLRIQATVLCAPLEMSPSSLEFQVDPLATQFDANTKTVELKAVCEESVFWRRCVGKHVNWWFDCGTKALPTEQRRDGELCLVCPSSGSLGPGQSICLTVSIHPEAITT</sequence>
<organism evidence="1 2">
    <name type="scientific">Notothenia coriiceps</name>
    <name type="common">black rockcod</name>
    <dbReference type="NCBI Taxonomy" id="8208"/>
    <lineage>
        <taxon>Eukaryota</taxon>
        <taxon>Metazoa</taxon>
        <taxon>Chordata</taxon>
        <taxon>Craniata</taxon>
        <taxon>Vertebrata</taxon>
        <taxon>Euteleostomi</taxon>
        <taxon>Actinopterygii</taxon>
        <taxon>Neopterygii</taxon>
        <taxon>Teleostei</taxon>
        <taxon>Neoteleostei</taxon>
        <taxon>Acanthomorphata</taxon>
        <taxon>Eupercaria</taxon>
        <taxon>Perciformes</taxon>
        <taxon>Notothenioidei</taxon>
        <taxon>Nototheniidae</taxon>
        <taxon>Notothenia</taxon>
    </lineage>
</organism>
<dbReference type="GO" id="GO:0060271">
    <property type="term" value="P:cilium assembly"/>
    <property type="evidence" value="ECO:0007669"/>
    <property type="project" value="TreeGrafter"/>
</dbReference>
<keyword evidence="1" id="KW-1185">Reference proteome</keyword>
<dbReference type="AlphaFoldDB" id="A0A6I9P829"/>
<dbReference type="PANTHER" id="PTHR45912">
    <property type="entry name" value="CILIA- AND FLAGELLA-ASSOCIATED PROTEIN 47"/>
    <property type="match status" value="1"/>
</dbReference>
<evidence type="ECO:0000313" key="1">
    <source>
        <dbReference type="Proteomes" id="UP000504611"/>
    </source>
</evidence>
<dbReference type="GeneID" id="104957857"/>
<accession>A0A6I9P829</accession>
<dbReference type="KEGG" id="ncc:104957857"/>
<dbReference type="OrthoDB" id="10060824at2759"/>
<evidence type="ECO:0000313" key="2">
    <source>
        <dbReference type="RefSeq" id="XP_010783835.1"/>
    </source>
</evidence>
<proteinExistence type="predicted"/>
<name>A0A6I9P829_9TELE</name>
<dbReference type="RefSeq" id="XP_010783835.1">
    <property type="nucleotide sequence ID" value="XM_010785533.1"/>
</dbReference>
<reference evidence="2" key="1">
    <citation type="submission" date="2025-08" db="UniProtKB">
        <authorList>
            <consortium name="RefSeq"/>
        </authorList>
    </citation>
    <scope>IDENTIFICATION</scope>
    <source>
        <tissue evidence="2">Muscle</tissue>
    </source>
</reference>
<feature type="non-terminal residue" evidence="2">
    <location>
        <position position="1"/>
    </location>
</feature>
<protein>
    <recommendedName>
        <fullName evidence="3">Hydrocephalus-inducing protein homolog</fullName>
    </recommendedName>
</protein>
<feature type="non-terminal residue" evidence="2">
    <location>
        <position position="245"/>
    </location>
</feature>
<gene>
    <name evidence="2" type="primary">LOC104957857</name>
</gene>
<evidence type="ECO:0008006" key="3">
    <source>
        <dbReference type="Google" id="ProtNLM"/>
    </source>
</evidence>